<accession>A0A914LPS2</accession>
<dbReference type="Pfam" id="PF00300">
    <property type="entry name" value="His_Phos_1"/>
    <property type="match status" value="1"/>
</dbReference>
<organism evidence="1 2">
    <name type="scientific">Meloidogyne incognita</name>
    <name type="common">Southern root-knot nematode worm</name>
    <name type="synonym">Oxyuris incognita</name>
    <dbReference type="NCBI Taxonomy" id="6306"/>
    <lineage>
        <taxon>Eukaryota</taxon>
        <taxon>Metazoa</taxon>
        <taxon>Ecdysozoa</taxon>
        <taxon>Nematoda</taxon>
        <taxon>Chromadorea</taxon>
        <taxon>Rhabditida</taxon>
        <taxon>Tylenchina</taxon>
        <taxon>Tylenchomorpha</taxon>
        <taxon>Tylenchoidea</taxon>
        <taxon>Meloidogynidae</taxon>
        <taxon>Meloidogyninae</taxon>
        <taxon>Meloidogyne</taxon>
        <taxon>Meloidogyne incognita group</taxon>
    </lineage>
</organism>
<dbReference type="AlphaFoldDB" id="A0A914LPS2"/>
<evidence type="ECO:0000313" key="2">
    <source>
        <dbReference type="WBParaSite" id="Minc3s00734g16656"/>
    </source>
</evidence>
<dbReference type="InterPro" id="IPR051710">
    <property type="entry name" value="Phosphatase_SH3-domain"/>
</dbReference>
<dbReference type="WBParaSite" id="Minc3s00734g16656">
    <property type="protein sequence ID" value="Minc3s00734g16656"/>
    <property type="gene ID" value="Minc3s00734g16656"/>
</dbReference>
<dbReference type="InterPro" id="IPR029033">
    <property type="entry name" value="His_PPase_superfam"/>
</dbReference>
<dbReference type="SMART" id="SM00855">
    <property type="entry name" value="PGAM"/>
    <property type="match status" value="1"/>
</dbReference>
<dbReference type="Proteomes" id="UP000887563">
    <property type="component" value="Unplaced"/>
</dbReference>
<dbReference type="GO" id="GO:0016791">
    <property type="term" value="F:phosphatase activity"/>
    <property type="evidence" value="ECO:0007669"/>
    <property type="project" value="UniProtKB-ARBA"/>
</dbReference>
<name>A0A914LPS2_MELIC</name>
<dbReference type="CDD" id="cd07067">
    <property type="entry name" value="HP_PGM_like"/>
    <property type="match status" value="1"/>
</dbReference>
<dbReference type="SUPFAM" id="SSF53254">
    <property type="entry name" value="Phosphoglycerate mutase-like"/>
    <property type="match status" value="1"/>
</dbReference>
<dbReference type="Gene3D" id="3.40.50.1240">
    <property type="entry name" value="Phosphoglycerate mutase-like"/>
    <property type="match status" value="1"/>
</dbReference>
<reference evidence="2" key="1">
    <citation type="submission" date="2022-11" db="UniProtKB">
        <authorList>
            <consortium name="WormBaseParasite"/>
        </authorList>
    </citation>
    <scope>IDENTIFICATION</scope>
</reference>
<proteinExistence type="predicted"/>
<keyword evidence="1" id="KW-1185">Reference proteome</keyword>
<dbReference type="InterPro" id="IPR013078">
    <property type="entry name" value="His_Pase_superF_clade-1"/>
</dbReference>
<dbReference type="PANTHER" id="PTHR16469">
    <property type="entry name" value="UBIQUITIN-ASSOCIATED AND SH3 DOMAIN-CONTAINING BA-RELATED"/>
    <property type="match status" value="1"/>
</dbReference>
<evidence type="ECO:0000313" key="1">
    <source>
        <dbReference type="Proteomes" id="UP000887563"/>
    </source>
</evidence>
<sequence>MLQRIEIEIQTNIPIIIYSFLSKYFDHDSFNKITKKLESELEQVKVKAEFEDDYQKDIPKFPKVKRVIWFVRHGERLDNDKNEKKKARESTEQCYYSEDCNRKFKLDNSPLNKTGIKRAEILNKVFDNINIQHIFASPYERTLQTALLLLGQSHKNFDSEGNLENELKIKVEPGFIENMIDCVNKPIGYEDINELAKHHSRLDIEYVPILDRDDLAVDYKEEESLESDIGCFNRVEYVLNELLYNDKKQCLKNPFFNKSLVDQIKNGKYQSEWIQPEEESAEQIVIVTHGMLLNAVHNHIAGMFTYAAQTSIVKIVELDPSSEYAKGQQGTTSFSNGNEYFKNLRLVYFGAVTPVLKEGEKLEDLFNH</sequence>
<protein>
    <submittedName>
        <fullName evidence="2">Uncharacterized protein</fullName>
    </submittedName>
</protein>
<dbReference type="PANTHER" id="PTHR16469:SF27">
    <property type="entry name" value="UBIQUITIN-ASSOCIATED AND SH3 DOMAIN-CONTAINING BA-RELATED"/>
    <property type="match status" value="1"/>
</dbReference>